<dbReference type="EnsemblBacteria" id="CAD14500">
    <property type="protein sequence ID" value="CAD14500"/>
    <property type="gene ID" value="RSc0798"/>
</dbReference>
<dbReference type="Gene3D" id="3.40.50.1580">
    <property type="entry name" value="Nucleoside phosphorylase domain"/>
    <property type="match status" value="1"/>
</dbReference>
<feature type="compositionally biased region" description="Polar residues" evidence="1">
    <location>
        <begin position="7"/>
        <end position="18"/>
    </location>
</feature>
<dbReference type="InterPro" id="IPR009486">
    <property type="entry name" value="Pur_nuclsid_perm"/>
</dbReference>
<dbReference type="HOGENOM" id="CLU_031475_1_1_4"/>
<feature type="region of interest" description="Disordered" evidence="1">
    <location>
        <begin position="1"/>
        <end position="34"/>
    </location>
</feature>
<dbReference type="GO" id="GO:0055085">
    <property type="term" value="P:transmembrane transport"/>
    <property type="evidence" value="ECO:0007669"/>
    <property type="project" value="InterPro"/>
</dbReference>
<evidence type="ECO:0000313" key="2">
    <source>
        <dbReference type="EMBL" id="CAD14500.1"/>
    </source>
</evidence>
<reference evidence="2 3" key="1">
    <citation type="journal article" date="2002" name="Nature">
        <title>Genome sequence of the plant pathogen Ralstonia solanacearum.</title>
        <authorList>
            <person name="Salanoubat M."/>
            <person name="Genin S."/>
            <person name="Artiguenave F."/>
            <person name="Gouzy J."/>
            <person name="Mangenot S."/>
            <person name="Arlat M."/>
            <person name="Billault A."/>
            <person name="Brottier P."/>
            <person name="Camus J.C."/>
            <person name="Cattolico L."/>
            <person name="Chandler M."/>
            <person name="Choisne N."/>
            <person name="Claudel-Renard C."/>
            <person name="Cunnac S."/>
            <person name="Demange N."/>
            <person name="Gaspin C."/>
            <person name="Lavie M."/>
            <person name="Moisan A."/>
            <person name="Robert C."/>
            <person name="Saurin W."/>
            <person name="Schiex T."/>
            <person name="Siguier P."/>
            <person name="Thebault P."/>
            <person name="Whalen M."/>
            <person name="Wincker P."/>
            <person name="Levy M."/>
            <person name="Weissenbach J."/>
            <person name="Boucher C.A."/>
        </authorList>
    </citation>
    <scope>NUCLEOTIDE SEQUENCE [LARGE SCALE GENOMIC DNA]</scope>
    <source>
        <strain evidence="3">ATCC BAA-1114 / GMI1000</strain>
    </source>
</reference>
<organism evidence="2 3">
    <name type="scientific">Ralstonia nicotianae (strain ATCC BAA-1114 / GMI1000)</name>
    <name type="common">Ralstonia solanacearum</name>
    <dbReference type="NCBI Taxonomy" id="267608"/>
    <lineage>
        <taxon>Bacteria</taxon>
        <taxon>Pseudomonadati</taxon>
        <taxon>Pseudomonadota</taxon>
        <taxon>Betaproteobacteria</taxon>
        <taxon>Burkholderiales</taxon>
        <taxon>Burkholderiaceae</taxon>
        <taxon>Ralstonia</taxon>
        <taxon>Ralstonia solanacearum species complex</taxon>
    </lineage>
</organism>
<dbReference type="AlphaFoldDB" id="Q8Y192"/>
<dbReference type="GO" id="GO:0003824">
    <property type="term" value="F:catalytic activity"/>
    <property type="evidence" value="ECO:0007669"/>
    <property type="project" value="InterPro"/>
</dbReference>
<dbReference type="STRING" id="267608.RSc0798"/>
<dbReference type="PANTHER" id="PTHR38643:SF1">
    <property type="entry name" value="PURINE NUCLEOSIDE PERMEASE C285.05-RELATED"/>
    <property type="match status" value="1"/>
</dbReference>
<dbReference type="KEGG" id="rso:RSc0798"/>
<accession>Q8Y192</accession>
<dbReference type="Pfam" id="PF06516">
    <property type="entry name" value="NUP"/>
    <property type="match status" value="1"/>
</dbReference>
<evidence type="ECO:0000256" key="1">
    <source>
        <dbReference type="SAM" id="MobiDB-lite"/>
    </source>
</evidence>
<dbReference type="InterPro" id="IPR035994">
    <property type="entry name" value="Nucleoside_phosphorylase_sf"/>
</dbReference>
<dbReference type="PIRSF" id="PIRSF013171">
    <property type="entry name" value="Pur_nuclsid_perm"/>
    <property type="match status" value="1"/>
</dbReference>
<sequence>MFPLFPNPQTRRTMSVLSEQVDGRPPQPPSGRRGKRWLRAIAAGALLAAGGGASTQPVAQQAPQSHARKVKVLIISMFAPEAQPWIDKLGLTQAVPVPGLSIDYPSVHCNASDVCQLTTGMGKANAASSVSALIHSGQFDLSRAYFLVAGIAGIDPSQGTLGTAAWARYLVDSDLAWEIDAREVPADWPNGFIGINTQGPGQKPPLNYKTEIFRVNEALLQKALALSKGAVLDDNATARAYRANYPSAPANQPPAVVQCDTAAGNTYWHGALLGQREAAWVKLLTDGQGTYCTTQQEDNATFEALTRGSKAGLLDLQRVAVLRTASNFDRPYPGQTPYDSLVGSNSGGFVPSLNNLYLAGGPLVNDIVTRWSVWKHGVPSP</sequence>
<dbReference type="GO" id="GO:0009116">
    <property type="term" value="P:nucleoside metabolic process"/>
    <property type="evidence" value="ECO:0007669"/>
    <property type="project" value="InterPro"/>
</dbReference>
<dbReference type="EMBL" id="AL646052">
    <property type="protein sequence ID" value="CAD14500.1"/>
    <property type="molecule type" value="Genomic_DNA"/>
</dbReference>
<protein>
    <submittedName>
        <fullName evidence="2">Purine nucleoside permease protein</fullName>
    </submittedName>
</protein>
<dbReference type="PANTHER" id="PTHR38643">
    <property type="entry name" value="PURINE NUCLEOSIDE PERMEASE C285.05-RELATED"/>
    <property type="match status" value="1"/>
</dbReference>
<dbReference type="eggNOG" id="COG5042">
    <property type="taxonomic scope" value="Bacteria"/>
</dbReference>
<evidence type="ECO:0000313" key="3">
    <source>
        <dbReference type="Proteomes" id="UP000001436"/>
    </source>
</evidence>
<proteinExistence type="predicted"/>
<gene>
    <name evidence="2" type="ordered locus">RSc0798</name>
</gene>
<keyword evidence="3" id="KW-1185">Reference proteome</keyword>
<dbReference type="Proteomes" id="UP000001436">
    <property type="component" value="Chromosome"/>
</dbReference>
<name>Q8Y192_RALN1</name>